<dbReference type="Proteomes" id="UP000199039">
    <property type="component" value="Unassembled WGS sequence"/>
</dbReference>
<gene>
    <name evidence="1" type="ORF">SAMN05216410_2754</name>
</gene>
<proteinExistence type="predicted"/>
<organism evidence="1 2">
    <name type="scientific">Sanguibacter gelidistatuariae</name>
    <dbReference type="NCBI Taxonomy" id="1814289"/>
    <lineage>
        <taxon>Bacteria</taxon>
        <taxon>Bacillati</taxon>
        <taxon>Actinomycetota</taxon>
        <taxon>Actinomycetes</taxon>
        <taxon>Micrococcales</taxon>
        <taxon>Sanguibacteraceae</taxon>
        <taxon>Sanguibacter</taxon>
    </lineage>
</organism>
<reference evidence="1 2" key="1">
    <citation type="submission" date="2016-09" db="EMBL/GenBank/DDBJ databases">
        <authorList>
            <person name="Capua I."/>
            <person name="De Benedictis P."/>
            <person name="Joannis T."/>
            <person name="Lombin L.H."/>
            <person name="Cattoli G."/>
        </authorList>
    </citation>
    <scope>NUCLEOTIDE SEQUENCE [LARGE SCALE GENOMIC DNA]</scope>
    <source>
        <strain evidence="1 2">ISLP-3</strain>
    </source>
</reference>
<evidence type="ECO:0000313" key="1">
    <source>
        <dbReference type="EMBL" id="SDD07081.1"/>
    </source>
</evidence>
<name>A0A1G6RRN1_9MICO</name>
<dbReference type="STRING" id="1814289.SAMN05216410_2754"/>
<evidence type="ECO:0000313" key="2">
    <source>
        <dbReference type="Proteomes" id="UP000199039"/>
    </source>
</evidence>
<protein>
    <recommendedName>
        <fullName evidence="3">Glutaminase</fullName>
    </recommendedName>
</protein>
<keyword evidence="2" id="KW-1185">Reference proteome</keyword>
<dbReference type="EMBL" id="FMYH01000005">
    <property type="protein sequence ID" value="SDD07081.1"/>
    <property type="molecule type" value="Genomic_DNA"/>
</dbReference>
<evidence type="ECO:0008006" key="3">
    <source>
        <dbReference type="Google" id="ProtNLM"/>
    </source>
</evidence>
<dbReference type="AlphaFoldDB" id="A0A1G6RRN1"/>
<dbReference type="OrthoDB" id="5122834at2"/>
<dbReference type="RefSeq" id="WP_093184036.1">
    <property type="nucleotide sequence ID" value="NZ_FMYH01000005.1"/>
</dbReference>
<accession>A0A1G6RRN1</accession>
<sequence length="188" mass="19965">MSASETSPDSTASPDSDLVITGVREALDQAIRRLAAAGARDEALAEYVDGRKLLGLTRPPVLRPVARAWRLGALMLGRDGTLYATGAIVRAHEAGVRNYQSQSAEDRRDLRAAALRGKFAPGETVNHAWSVLDLTMPGLQAGAGPVFLAPDGTVRVRWNAALGDGASRELVAYVDERVGLLVDPLDIP</sequence>